<accession>A0AAD4MKB8</accession>
<sequence length="154" mass="17897">MNTSTQQTPSGIVQNSHLHVLLFVETLITVIFQIISICLMSRVLLHHFWPSNKFETRNISQSKHLKHQLTSQCIALIFYFGRNCVDNRMVPSHFAGLHDRVAPRFGKRNVLSQLEKILNKRKFSKFIEKTEKHSPLNFEPSPRKSFLSQLTRPS</sequence>
<feature type="transmembrane region" description="Helical" evidence="2">
    <location>
        <begin position="20"/>
        <end position="45"/>
    </location>
</feature>
<comment type="caution">
    <text evidence="3">The sequence shown here is derived from an EMBL/GenBank/DDBJ whole genome shotgun (WGS) entry which is preliminary data.</text>
</comment>
<evidence type="ECO:0000313" key="4">
    <source>
        <dbReference type="Proteomes" id="UP001201812"/>
    </source>
</evidence>
<evidence type="ECO:0000256" key="1">
    <source>
        <dbReference type="SAM" id="MobiDB-lite"/>
    </source>
</evidence>
<organism evidence="3 4">
    <name type="scientific">Ditylenchus destructor</name>
    <dbReference type="NCBI Taxonomy" id="166010"/>
    <lineage>
        <taxon>Eukaryota</taxon>
        <taxon>Metazoa</taxon>
        <taxon>Ecdysozoa</taxon>
        <taxon>Nematoda</taxon>
        <taxon>Chromadorea</taxon>
        <taxon>Rhabditida</taxon>
        <taxon>Tylenchina</taxon>
        <taxon>Tylenchomorpha</taxon>
        <taxon>Sphaerularioidea</taxon>
        <taxon>Anguinidae</taxon>
        <taxon>Anguininae</taxon>
        <taxon>Ditylenchus</taxon>
    </lineage>
</organism>
<dbReference type="AlphaFoldDB" id="A0AAD4MKB8"/>
<reference evidence="3" key="1">
    <citation type="submission" date="2022-01" db="EMBL/GenBank/DDBJ databases">
        <title>Genome Sequence Resource for Two Populations of Ditylenchus destructor, the Migratory Endoparasitic Phytonematode.</title>
        <authorList>
            <person name="Zhang H."/>
            <person name="Lin R."/>
            <person name="Xie B."/>
        </authorList>
    </citation>
    <scope>NUCLEOTIDE SEQUENCE</scope>
    <source>
        <strain evidence="3">BazhouSP</strain>
    </source>
</reference>
<keyword evidence="2" id="KW-0812">Transmembrane</keyword>
<evidence type="ECO:0000313" key="3">
    <source>
        <dbReference type="EMBL" id="KAI1696322.1"/>
    </source>
</evidence>
<feature type="region of interest" description="Disordered" evidence="1">
    <location>
        <begin position="132"/>
        <end position="154"/>
    </location>
</feature>
<keyword evidence="2" id="KW-1133">Transmembrane helix</keyword>
<dbReference type="EMBL" id="JAKKPZ010000334">
    <property type="protein sequence ID" value="KAI1696322.1"/>
    <property type="molecule type" value="Genomic_DNA"/>
</dbReference>
<evidence type="ECO:0000256" key="2">
    <source>
        <dbReference type="SAM" id="Phobius"/>
    </source>
</evidence>
<proteinExistence type="predicted"/>
<name>A0AAD4MKB8_9BILA</name>
<keyword evidence="4" id="KW-1185">Reference proteome</keyword>
<gene>
    <name evidence="3" type="ORF">DdX_19098</name>
</gene>
<protein>
    <submittedName>
        <fullName evidence="3">Uncharacterized protein</fullName>
    </submittedName>
</protein>
<keyword evidence="2" id="KW-0472">Membrane</keyword>
<dbReference type="Proteomes" id="UP001201812">
    <property type="component" value="Unassembled WGS sequence"/>
</dbReference>